<feature type="domain" description="Aspartate/ornithine carbamoyltransferase carbamoyl-P binding" evidence="2">
    <location>
        <begin position="204"/>
        <end position="250"/>
    </location>
</feature>
<dbReference type="SUPFAM" id="SSF53671">
    <property type="entry name" value="Aspartate/ornithine carbamoyltransferase"/>
    <property type="match status" value="1"/>
</dbReference>
<reference evidence="3 4" key="1">
    <citation type="submission" date="2021-08" db="EMBL/GenBank/DDBJ databases">
        <title>Draft Genome Sequence of Phanerochaete sordida strain YK-624.</title>
        <authorList>
            <person name="Mori T."/>
            <person name="Dohra H."/>
            <person name="Suzuki T."/>
            <person name="Kawagishi H."/>
            <person name="Hirai H."/>
        </authorList>
    </citation>
    <scope>NUCLEOTIDE SEQUENCE [LARGE SCALE GENOMIC DNA]</scope>
    <source>
        <strain evidence="3 4">YK-624</strain>
    </source>
</reference>
<evidence type="ECO:0000256" key="1">
    <source>
        <dbReference type="ARBA" id="ARBA00022679"/>
    </source>
</evidence>
<keyword evidence="4" id="KW-1185">Reference proteome</keyword>
<keyword evidence="1" id="KW-0808">Transferase</keyword>
<dbReference type="Gene3D" id="3.20.20.140">
    <property type="entry name" value="Metal-dependent hydrolases"/>
    <property type="match status" value="1"/>
</dbReference>
<evidence type="ECO:0000259" key="2">
    <source>
        <dbReference type="Pfam" id="PF02729"/>
    </source>
</evidence>
<proteinExistence type="predicted"/>
<dbReference type="InterPro" id="IPR032466">
    <property type="entry name" value="Metal_Hydrolase"/>
</dbReference>
<dbReference type="Gene3D" id="3.40.50.1370">
    <property type="entry name" value="Aspartate/ornithine carbamoyltransferase"/>
    <property type="match status" value="2"/>
</dbReference>
<dbReference type="InterPro" id="IPR036901">
    <property type="entry name" value="Asp/Orn_carbamoylTrfase_sf"/>
</dbReference>
<sequence>MPPDREAPAVRELGITLAKALGKEASAWSGVEETLPLLLTAVTEGRLTLKDVQLRLHDNPIRIFGLPDQAHTHIEVVVGRKTKASNLLGKRAKTWSPAELPISTALNANPLGRDVSSAVIVHQTRERAGSVSLAAPPKPELSSIFTSPPQPAHQLLPAQRHARHPARQGSLHDVLRAVHAHAVLIRCNHEALRWRGRPNQRRHLADTVLLRHPDVDSAQLAAKFSLAPVINVGDGIGEHSTQALLDVYTIPSELGTVNGRTVHSLVTLLCMYSVRLNFVAPASLAVPAAVVLQARKSLGQLCPQLARRFSALASQLPMCVMGYMCRASTRRCSPPARRGFTSICLLL</sequence>
<dbReference type="EMBL" id="BPQB01000073">
    <property type="protein sequence ID" value="GJE97541.1"/>
    <property type="molecule type" value="Genomic_DNA"/>
</dbReference>
<dbReference type="GO" id="GO:0016597">
    <property type="term" value="F:amino acid binding"/>
    <property type="evidence" value="ECO:0007669"/>
    <property type="project" value="InterPro"/>
</dbReference>
<dbReference type="GO" id="GO:0006520">
    <property type="term" value="P:amino acid metabolic process"/>
    <property type="evidence" value="ECO:0007669"/>
    <property type="project" value="InterPro"/>
</dbReference>
<dbReference type="InterPro" id="IPR006132">
    <property type="entry name" value="Asp/Orn_carbamoyltranf_P-bd"/>
</dbReference>
<evidence type="ECO:0000313" key="3">
    <source>
        <dbReference type="EMBL" id="GJE97541.1"/>
    </source>
</evidence>
<gene>
    <name evidence="3" type="ORF">PsYK624_137620</name>
</gene>
<dbReference type="OrthoDB" id="2916371at2759"/>
<dbReference type="GO" id="GO:0016743">
    <property type="term" value="F:carboxyl- or carbamoyltransferase activity"/>
    <property type="evidence" value="ECO:0007669"/>
    <property type="project" value="InterPro"/>
</dbReference>
<dbReference type="AlphaFoldDB" id="A0A9P3LJH5"/>
<dbReference type="Pfam" id="PF02729">
    <property type="entry name" value="OTCace_N"/>
    <property type="match status" value="1"/>
</dbReference>
<name>A0A9P3LJH5_9APHY</name>
<organism evidence="3 4">
    <name type="scientific">Phanerochaete sordida</name>
    <dbReference type="NCBI Taxonomy" id="48140"/>
    <lineage>
        <taxon>Eukaryota</taxon>
        <taxon>Fungi</taxon>
        <taxon>Dikarya</taxon>
        <taxon>Basidiomycota</taxon>
        <taxon>Agaricomycotina</taxon>
        <taxon>Agaricomycetes</taxon>
        <taxon>Polyporales</taxon>
        <taxon>Phanerochaetaceae</taxon>
        <taxon>Phanerochaete</taxon>
    </lineage>
</organism>
<protein>
    <recommendedName>
        <fullName evidence="2">Aspartate/ornithine carbamoyltransferase carbamoyl-P binding domain-containing protein</fullName>
    </recommendedName>
</protein>
<accession>A0A9P3LJH5</accession>
<dbReference type="Proteomes" id="UP000703269">
    <property type="component" value="Unassembled WGS sequence"/>
</dbReference>
<evidence type="ECO:0000313" key="4">
    <source>
        <dbReference type="Proteomes" id="UP000703269"/>
    </source>
</evidence>
<dbReference type="SUPFAM" id="SSF51556">
    <property type="entry name" value="Metallo-dependent hydrolases"/>
    <property type="match status" value="1"/>
</dbReference>
<comment type="caution">
    <text evidence="3">The sequence shown here is derived from an EMBL/GenBank/DDBJ whole genome shotgun (WGS) entry which is preliminary data.</text>
</comment>